<dbReference type="OrthoDB" id="6598185at2759"/>
<keyword evidence="1" id="KW-0479">Metal-binding</keyword>
<evidence type="ECO:0000256" key="5">
    <source>
        <dbReference type="PROSITE-ProRule" id="PRU00309"/>
    </source>
</evidence>
<evidence type="ECO:0000259" key="6">
    <source>
        <dbReference type="PROSITE" id="PS50950"/>
    </source>
</evidence>
<dbReference type="GO" id="GO:0043565">
    <property type="term" value="F:sequence-specific DNA binding"/>
    <property type="evidence" value="ECO:0007669"/>
    <property type="project" value="InterPro"/>
</dbReference>
<evidence type="ECO:0000256" key="3">
    <source>
        <dbReference type="ARBA" id="ARBA00022833"/>
    </source>
</evidence>
<accession>A0A8J2EH70</accession>
<evidence type="ECO:0000313" key="7">
    <source>
        <dbReference type="EMBL" id="CAG5075425.1"/>
    </source>
</evidence>
<dbReference type="PROSITE" id="PS50950">
    <property type="entry name" value="ZF_THAP"/>
    <property type="match status" value="1"/>
</dbReference>
<organism evidence="7 8">
    <name type="scientific">Cotesia congregata</name>
    <name type="common">Parasitoid wasp</name>
    <name type="synonym">Apanteles congregatus</name>
    <dbReference type="NCBI Taxonomy" id="51543"/>
    <lineage>
        <taxon>Eukaryota</taxon>
        <taxon>Metazoa</taxon>
        <taxon>Ecdysozoa</taxon>
        <taxon>Arthropoda</taxon>
        <taxon>Hexapoda</taxon>
        <taxon>Insecta</taxon>
        <taxon>Pterygota</taxon>
        <taxon>Neoptera</taxon>
        <taxon>Endopterygota</taxon>
        <taxon>Hymenoptera</taxon>
        <taxon>Apocrita</taxon>
        <taxon>Ichneumonoidea</taxon>
        <taxon>Braconidae</taxon>
        <taxon>Microgastrinae</taxon>
        <taxon>Cotesia</taxon>
    </lineage>
</organism>
<dbReference type="SMART" id="SM00980">
    <property type="entry name" value="THAP"/>
    <property type="match status" value="1"/>
</dbReference>
<proteinExistence type="predicted"/>
<comment type="caution">
    <text evidence="7">The sequence shown here is derived from an EMBL/GenBank/DDBJ whole genome shotgun (WGS) entry which is preliminary data.</text>
</comment>
<gene>
    <name evidence="7" type="ORF">HICCMSTLAB_LOCUS1579</name>
</gene>
<keyword evidence="2 5" id="KW-0863">Zinc-finger</keyword>
<dbReference type="EMBL" id="CAJNRD030001116">
    <property type="protein sequence ID" value="CAG5075425.1"/>
    <property type="molecule type" value="Genomic_DNA"/>
</dbReference>
<dbReference type="InterPro" id="IPR038441">
    <property type="entry name" value="THAP_Znf_sf"/>
</dbReference>
<dbReference type="Pfam" id="PF05485">
    <property type="entry name" value="THAP"/>
    <property type="match status" value="1"/>
</dbReference>
<dbReference type="GO" id="GO:0008270">
    <property type="term" value="F:zinc ion binding"/>
    <property type="evidence" value="ECO:0007669"/>
    <property type="project" value="UniProtKB-KW"/>
</dbReference>
<reference evidence="7" key="1">
    <citation type="submission" date="2021-04" db="EMBL/GenBank/DDBJ databases">
        <authorList>
            <person name="Chebbi M.A.C M."/>
        </authorList>
    </citation>
    <scope>NUCLEOTIDE SEQUENCE</scope>
</reference>
<dbReference type="PANTHER" id="PTHR46600">
    <property type="entry name" value="THAP DOMAIN-CONTAINING"/>
    <property type="match status" value="1"/>
</dbReference>
<dbReference type="SMART" id="SM00692">
    <property type="entry name" value="DM3"/>
    <property type="match status" value="1"/>
</dbReference>
<dbReference type="InterPro" id="IPR006612">
    <property type="entry name" value="THAP_Znf"/>
</dbReference>
<dbReference type="Gene3D" id="6.20.210.20">
    <property type="entry name" value="THAP domain"/>
    <property type="match status" value="1"/>
</dbReference>
<dbReference type="SUPFAM" id="SSF57716">
    <property type="entry name" value="Glucocorticoid receptor-like (DNA-binding domain)"/>
    <property type="match status" value="1"/>
</dbReference>
<sequence>MGKCSVPFCKGKAPFTFPKNEKRRNLWEKAISVNFQSSKSSRLCSIHFEKDLIIEKKESFYTGVTTSKKYLKPNAVPTLMLELEAEKSRRSEKIRKALFEEDSNNSSSSLPLSLLDDPINISENIANSLIESPIKNCISSVPSSSNENNEITELQKKIELRSSPINKETLIDHQIEELFASTNIQDCSTISSMSYISTDYYNIDVQMEEEVYLLPMSESSNSDYMESNHVKSLEVKKQKSSAVRKKCFSSVGIQVGRGPLSVQSISHRDDVIHYYTGLGNYAKFQFVYGTLSDYKI</sequence>
<keyword evidence="4 5" id="KW-0238">DNA-binding</keyword>
<keyword evidence="3" id="KW-0862">Zinc</keyword>
<feature type="domain" description="THAP-type" evidence="6">
    <location>
        <begin position="1"/>
        <end position="80"/>
    </location>
</feature>
<dbReference type="PANTHER" id="PTHR46600:SF11">
    <property type="entry name" value="THAP DOMAIN-CONTAINING PROTEIN 10"/>
    <property type="match status" value="1"/>
</dbReference>
<protein>
    <recommendedName>
        <fullName evidence="6">THAP-type domain-containing protein</fullName>
    </recommendedName>
</protein>
<dbReference type="InterPro" id="IPR026516">
    <property type="entry name" value="THAP1/10"/>
</dbReference>
<evidence type="ECO:0000256" key="2">
    <source>
        <dbReference type="ARBA" id="ARBA00022771"/>
    </source>
</evidence>
<dbReference type="Proteomes" id="UP000786811">
    <property type="component" value="Unassembled WGS sequence"/>
</dbReference>
<evidence type="ECO:0000313" key="8">
    <source>
        <dbReference type="Proteomes" id="UP000786811"/>
    </source>
</evidence>
<keyword evidence="8" id="KW-1185">Reference proteome</keyword>
<evidence type="ECO:0000256" key="1">
    <source>
        <dbReference type="ARBA" id="ARBA00022723"/>
    </source>
</evidence>
<evidence type="ECO:0000256" key="4">
    <source>
        <dbReference type="ARBA" id="ARBA00023125"/>
    </source>
</evidence>
<dbReference type="AlphaFoldDB" id="A0A8J2EH70"/>
<name>A0A8J2EH70_COTCN</name>